<dbReference type="PANTHER" id="PTHR48011">
    <property type="entry name" value="CCR4-NOT TRANSCRIPTIONAL COMPLEX SUBUNIT CAF120-RELATED"/>
    <property type="match status" value="1"/>
</dbReference>
<dbReference type="EMBL" id="JBDODL010000377">
    <property type="protein sequence ID" value="MES1919715.1"/>
    <property type="molecule type" value="Genomic_DNA"/>
</dbReference>
<dbReference type="PANTHER" id="PTHR48011:SF18">
    <property type="entry name" value="MITOGEN-ACTIVATED PROTEIN KINASE KINASE KINASE 19-RELATED"/>
    <property type="match status" value="1"/>
</dbReference>
<dbReference type="SUPFAM" id="SSF56112">
    <property type="entry name" value="Protein kinase-like (PK-like)"/>
    <property type="match status" value="1"/>
</dbReference>
<evidence type="ECO:0000313" key="2">
    <source>
        <dbReference type="EMBL" id="MES1919715.1"/>
    </source>
</evidence>
<dbReference type="PROSITE" id="PS50011">
    <property type="entry name" value="PROTEIN_KINASE_DOM"/>
    <property type="match status" value="1"/>
</dbReference>
<dbReference type="InterPro" id="IPR000719">
    <property type="entry name" value="Prot_kinase_dom"/>
</dbReference>
<dbReference type="InterPro" id="IPR052751">
    <property type="entry name" value="Plant_MAPKKK"/>
</dbReference>
<sequence>MEFCETDMNKLSSEEDLSVDRIKKYFRMIIQGVEYLHSIGYVHYDLKLDNVLITENDTVRVADFGLSRKIGPPDINKNFEATLIIKPPELIEGGEVGFYFDSWALGCCLVRACSEDYAEYDTSYDKVLKSTTITILKYFVENADQKYVDAFNPILAHKLLVENFDKRLWGKSLPVAADDPELRDCFGLTQKRDEVKSFVLFY</sequence>
<protein>
    <recommendedName>
        <fullName evidence="1">Protein kinase domain-containing protein</fullName>
    </recommendedName>
</protein>
<dbReference type="PROSITE" id="PS00108">
    <property type="entry name" value="PROTEIN_KINASE_ST"/>
    <property type="match status" value="1"/>
</dbReference>
<feature type="domain" description="Protein kinase" evidence="1">
    <location>
        <begin position="1"/>
        <end position="182"/>
    </location>
</feature>
<dbReference type="Proteomes" id="UP001439008">
    <property type="component" value="Unassembled WGS sequence"/>
</dbReference>
<name>A0ABV2AJ65_9EUKA</name>
<keyword evidence="3" id="KW-1185">Reference proteome</keyword>
<dbReference type="InterPro" id="IPR008271">
    <property type="entry name" value="Ser/Thr_kinase_AS"/>
</dbReference>
<organism evidence="2 3">
    <name type="scientific">Bonamia ostreae</name>
    <dbReference type="NCBI Taxonomy" id="126728"/>
    <lineage>
        <taxon>Eukaryota</taxon>
        <taxon>Sar</taxon>
        <taxon>Rhizaria</taxon>
        <taxon>Endomyxa</taxon>
        <taxon>Ascetosporea</taxon>
        <taxon>Haplosporida</taxon>
        <taxon>Bonamia</taxon>
    </lineage>
</organism>
<proteinExistence type="predicted"/>
<dbReference type="Gene3D" id="1.10.510.10">
    <property type="entry name" value="Transferase(Phosphotransferase) domain 1"/>
    <property type="match status" value="1"/>
</dbReference>
<dbReference type="CDD" id="cd00180">
    <property type="entry name" value="PKc"/>
    <property type="match status" value="1"/>
</dbReference>
<dbReference type="InterPro" id="IPR011009">
    <property type="entry name" value="Kinase-like_dom_sf"/>
</dbReference>
<gene>
    <name evidence="2" type="ORF">MHBO_001497</name>
</gene>
<evidence type="ECO:0000259" key="1">
    <source>
        <dbReference type="PROSITE" id="PS50011"/>
    </source>
</evidence>
<accession>A0ABV2AJ65</accession>
<dbReference type="SMART" id="SM00220">
    <property type="entry name" value="S_TKc"/>
    <property type="match status" value="1"/>
</dbReference>
<reference evidence="2 3" key="1">
    <citation type="journal article" date="2024" name="BMC Biol.">
        <title>Comparative genomics of Ascetosporea gives new insight into the evolutionary basis for animal parasitism in Rhizaria.</title>
        <authorList>
            <person name="Hiltunen Thoren M."/>
            <person name="Onut-Brannstrom I."/>
            <person name="Alfjorden A."/>
            <person name="Peckova H."/>
            <person name="Swords F."/>
            <person name="Hooper C."/>
            <person name="Holzer A.S."/>
            <person name="Bass D."/>
            <person name="Burki F."/>
        </authorList>
    </citation>
    <scope>NUCLEOTIDE SEQUENCE [LARGE SCALE GENOMIC DNA]</scope>
    <source>
        <strain evidence="2">20-A016</strain>
    </source>
</reference>
<dbReference type="Pfam" id="PF00069">
    <property type="entry name" value="Pkinase"/>
    <property type="match status" value="1"/>
</dbReference>
<evidence type="ECO:0000313" key="3">
    <source>
        <dbReference type="Proteomes" id="UP001439008"/>
    </source>
</evidence>
<comment type="caution">
    <text evidence="2">The sequence shown here is derived from an EMBL/GenBank/DDBJ whole genome shotgun (WGS) entry which is preliminary data.</text>
</comment>